<dbReference type="AlphaFoldDB" id="A0A182RVC8"/>
<sequence>MEEILYDPICDLEKGLCRKAQLLGTLFFGKC</sequence>
<name>A0A182RVC8_ANOFN</name>
<organism evidence="1">
    <name type="scientific">Anopheles funestus</name>
    <name type="common">African malaria mosquito</name>
    <dbReference type="NCBI Taxonomy" id="62324"/>
    <lineage>
        <taxon>Eukaryota</taxon>
        <taxon>Metazoa</taxon>
        <taxon>Ecdysozoa</taxon>
        <taxon>Arthropoda</taxon>
        <taxon>Hexapoda</taxon>
        <taxon>Insecta</taxon>
        <taxon>Pterygota</taxon>
        <taxon>Neoptera</taxon>
        <taxon>Endopterygota</taxon>
        <taxon>Diptera</taxon>
        <taxon>Nematocera</taxon>
        <taxon>Culicoidea</taxon>
        <taxon>Culicidae</taxon>
        <taxon>Anophelinae</taxon>
        <taxon>Anopheles</taxon>
    </lineage>
</organism>
<accession>A0A182RVC8</accession>
<protein>
    <submittedName>
        <fullName evidence="1">Uncharacterized protein</fullName>
    </submittedName>
</protein>
<dbReference type="EnsemblMetazoa" id="AFUN010238-RA">
    <property type="protein sequence ID" value="AFUN010238-PA"/>
    <property type="gene ID" value="AFUN010238"/>
</dbReference>
<proteinExistence type="predicted"/>
<dbReference type="VEuPathDB" id="VectorBase:AFUN010238"/>
<reference evidence="1" key="1">
    <citation type="submission" date="2020-05" db="UniProtKB">
        <authorList>
            <consortium name="EnsemblMetazoa"/>
        </authorList>
    </citation>
    <scope>IDENTIFICATION</scope>
    <source>
        <strain evidence="1">FUMOZ</strain>
    </source>
</reference>
<evidence type="ECO:0000313" key="1">
    <source>
        <dbReference type="EnsemblMetazoa" id="AFUN010238-PA"/>
    </source>
</evidence>